<gene>
    <name evidence="7" type="ORF">JRO89_XS15G0013400</name>
</gene>
<dbReference type="PANTHER" id="PTHR31719">
    <property type="entry name" value="NAC TRANSCRIPTION FACTOR 56"/>
    <property type="match status" value="1"/>
</dbReference>
<dbReference type="Gene3D" id="2.170.150.80">
    <property type="entry name" value="NAC domain"/>
    <property type="match status" value="1"/>
</dbReference>
<sequence length="394" mass="45489">MVHVSDIKLIRTDTTLDLSQKAEKGMLCSDLNFPFYTQLSSLLHLILPMWDSKLTPLLANQVKMTKSRSMSPPPPYATVQDYNQNSTATGTNTMPSSAIIPLPLSEEDSFDCLFDNYFSWNDNLCLPNGDDVKHETLSLSPFRPKDEDLILYYLMKKLSNQSLPCNIVIDVDLYKFNPWDLLAEKQSTGEKQEIYLFTPRDRKYPNGNLPSRRAGDGFWKATGADKKIQRTVRKPYKDKVYGEISYGDVIGTKRALVFYQGNPPKGVKTNWIMHEYNLYNQDRNVNKKGTRNHMRLDDWVLCRIYLKDKHLKGTLTSSHFNHSSDLDMDEPASTDHENYMHHHHQPPDHHQVSHVPPYNSAHMFPYDHQQNFNSDHQAPSCLPQYPSSYQSNDQ</sequence>
<comment type="caution">
    <text evidence="7">The sequence shown here is derived from an EMBL/GenBank/DDBJ whole genome shotgun (WGS) entry which is preliminary data.</text>
</comment>
<name>A0ABQ8H0N3_9ROSI</name>
<feature type="compositionally biased region" description="Polar residues" evidence="5">
    <location>
        <begin position="368"/>
        <end position="377"/>
    </location>
</feature>
<protein>
    <recommendedName>
        <fullName evidence="6">NAC domain-containing protein</fullName>
    </recommendedName>
</protein>
<dbReference type="SUPFAM" id="SSF101941">
    <property type="entry name" value="NAC domain"/>
    <property type="match status" value="1"/>
</dbReference>
<evidence type="ECO:0000256" key="4">
    <source>
        <dbReference type="ARBA" id="ARBA00023242"/>
    </source>
</evidence>
<feature type="compositionally biased region" description="Polar residues" evidence="5">
    <location>
        <begin position="385"/>
        <end position="394"/>
    </location>
</feature>
<evidence type="ECO:0000256" key="1">
    <source>
        <dbReference type="ARBA" id="ARBA00023015"/>
    </source>
</evidence>
<reference evidence="7 8" key="1">
    <citation type="submission" date="2021-02" db="EMBL/GenBank/DDBJ databases">
        <title>Plant Genome Project.</title>
        <authorList>
            <person name="Zhang R.-G."/>
        </authorList>
    </citation>
    <scope>NUCLEOTIDE SEQUENCE [LARGE SCALE GENOMIC DNA]</scope>
    <source>
        <tissue evidence="7">Leaves</tissue>
    </source>
</reference>
<organism evidence="7 8">
    <name type="scientific">Xanthoceras sorbifolium</name>
    <dbReference type="NCBI Taxonomy" id="99658"/>
    <lineage>
        <taxon>Eukaryota</taxon>
        <taxon>Viridiplantae</taxon>
        <taxon>Streptophyta</taxon>
        <taxon>Embryophyta</taxon>
        <taxon>Tracheophyta</taxon>
        <taxon>Spermatophyta</taxon>
        <taxon>Magnoliopsida</taxon>
        <taxon>eudicotyledons</taxon>
        <taxon>Gunneridae</taxon>
        <taxon>Pentapetalae</taxon>
        <taxon>rosids</taxon>
        <taxon>malvids</taxon>
        <taxon>Sapindales</taxon>
        <taxon>Sapindaceae</taxon>
        <taxon>Xanthoceroideae</taxon>
        <taxon>Xanthoceras</taxon>
    </lineage>
</organism>
<feature type="domain" description="NAC" evidence="6">
    <location>
        <begin position="136"/>
        <end position="307"/>
    </location>
</feature>
<dbReference type="InterPro" id="IPR036093">
    <property type="entry name" value="NAC_dom_sf"/>
</dbReference>
<feature type="region of interest" description="Disordered" evidence="5">
    <location>
        <begin position="317"/>
        <end position="394"/>
    </location>
</feature>
<dbReference type="Proteomes" id="UP000827721">
    <property type="component" value="Unassembled WGS sequence"/>
</dbReference>
<evidence type="ECO:0000256" key="5">
    <source>
        <dbReference type="SAM" id="MobiDB-lite"/>
    </source>
</evidence>
<dbReference type="EMBL" id="JAFEMO010000015">
    <property type="protein sequence ID" value="KAH7543767.1"/>
    <property type="molecule type" value="Genomic_DNA"/>
</dbReference>
<dbReference type="Pfam" id="PF02365">
    <property type="entry name" value="NAM"/>
    <property type="match status" value="1"/>
</dbReference>
<keyword evidence="1" id="KW-0805">Transcription regulation</keyword>
<dbReference type="PANTHER" id="PTHR31719:SF43">
    <property type="entry name" value="NAC TRANSCRIPTION FACTOR 56"/>
    <property type="match status" value="1"/>
</dbReference>
<evidence type="ECO:0000313" key="8">
    <source>
        <dbReference type="Proteomes" id="UP000827721"/>
    </source>
</evidence>
<proteinExistence type="predicted"/>
<dbReference type="InterPro" id="IPR003441">
    <property type="entry name" value="NAC-dom"/>
</dbReference>
<keyword evidence="8" id="KW-1185">Reference proteome</keyword>
<evidence type="ECO:0000256" key="3">
    <source>
        <dbReference type="ARBA" id="ARBA00023163"/>
    </source>
</evidence>
<keyword evidence="4" id="KW-0539">Nucleus</keyword>
<accession>A0ABQ8H0N3</accession>
<evidence type="ECO:0000256" key="2">
    <source>
        <dbReference type="ARBA" id="ARBA00023125"/>
    </source>
</evidence>
<dbReference type="PROSITE" id="PS51005">
    <property type="entry name" value="NAC"/>
    <property type="match status" value="1"/>
</dbReference>
<feature type="compositionally biased region" description="Basic and acidic residues" evidence="5">
    <location>
        <begin position="333"/>
        <end position="351"/>
    </location>
</feature>
<evidence type="ECO:0000259" key="6">
    <source>
        <dbReference type="PROSITE" id="PS51005"/>
    </source>
</evidence>
<keyword evidence="3" id="KW-0804">Transcription</keyword>
<evidence type="ECO:0000313" key="7">
    <source>
        <dbReference type="EMBL" id="KAH7543767.1"/>
    </source>
</evidence>
<keyword evidence="2" id="KW-0238">DNA-binding</keyword>